<name>A0ABP8N8G3_9BACT</name>
<dbReference type="EMBL" id="BAABGA010000064">
    <property type="protein sequence ID" value="GAA4463103.1"/>
    <property type="molecule type" value="Genomic_DNA"/>
</dbReference>
<comment type="caution">
    <text evidence="1">The sequence shown here is derived from an EMBL/GenBank/DDBJ whole genome shotgun (WGS) entry which is preliminary data.</text>
</comment>
<dbReference type="Proteomes" id="UP001500840">
    <property type="component" value="Unassembled WGS sequence"/>
</dbReference>
<gene>
    <name evidence="1" type="ORF">GCM10023156_47850</name>
</gene>
<accession>A0ABP8N8G3</accession>
<reference evidence="2" key="1">
    <citation type="journal article" date="2019" name="Int. J. Syst. Evol. Microbiol.">
        <title>The Global Catalogue of Microorganisms (GCM) 10K type strain sequencing project: providing services to taxonomists for standard genome sequencing and annotation.</title>
        <authorList>
            <consortium name="The Broad Institute Genomics Platform"/>
            <consortium name="The Broad Institute Genome Sequencing Center for Infectious Disease"/>
            <person name="Wu L."/>
            <person name="Ma J."/>
        </authorList>
    </citation>
    <scope>NUCLEOTIDE SEQUENCE [LARGE SCALE GENOMIC DNA]</scope>
    <source>
        <strain evidence="2">JCM 17759</strain>
    </source>
</reference>
<protein>
    <submittedName>
        <fullName evidence="1">Uncharacterized protein</fullName>
    </submittedName>
</protein>
<evidence type="ECO:0000313" key="1">
    <source>
        <dbReference type="EMBL" id="GAA4463103.1"/>
    </source>
</evidence>
<sequence length="1017" mass="114582">MVENVPSEGKSVKYFNGMIAVAANLVLLTSVFAETSPSDPAANPRSQWAVIASGEVLKSGLADLLNVHLSQDESIALVDRERLRDATRELQFAKILQADHPQLRLQLGKTLNADRLLVLSMLQEQGKPLLRAVVCDANRGVRLAHQTFAFSENLLQLTEQLAASVDEIDQRFTSGIHTIVAVPAFLSEDFSQRFSHLQSRFSNLLSDSLATYPGVAVVEIEEANAILREQQVTLSDGLRRPIAMIVKGSYTIQQTKPDTPRKVTLHIELTKNAADAETIDKSIELRHIDDWFVKTFAKQLATMGSKNDSELTTDLQKAILLRHAERFAELGDWDRSSSLREAALVLDPQDALQRGLVISELQYHFTRDIDQYWFKKKSPAEHRQAILQRAADDYVRALDHLEFLIQNRRIKRGDAIGLFQSQMWYKQGAVGPIPDDISRHSALQPACTAQRRFIREVYAAVNELEPGRVLPPHLSDPFYGWQYPLVLHTCNDVIFNHYNQDSLESLWDTISRVLPDDANVSSLVMGVMSRDFASETRADHAEFLDRRQSLQTSIRETTDPQAKALANNEFHRVSPNDFHHHVDQAKREWTTFLERLTESDRAVVRLYGHYGRLTIFGKQNPLPIIDALESQLAEIKSLGRIHDRELKPLETNLAMARKRYQAVPFPTPAWKGIEQSLGQMRFDPISLTVQGEPSTNPPPQIKGMLKCGEHCDAFWTQDQFFVMHEPGVLQEIKLSDATWKHALFWEVSWDGECIWLFAHGQGIVAFKPDGTRLATLNARDHLPGYDRGICLLGLSPRRALAVGSFGENKRAWCGVLEIDEQGKPSVDLFFEAKLAAEGRPAAESAADPLTAFRPNWIHRFNSAGGNSTVFVGRSELKGALEIDLQTRQVSVSKFLNTSSFGRQAFFSHNGNLIASLGGNSLMQYTVADDNTAVRQQKLSTIDPYVDQLLLHDGWLYVPGKVWRRMDPDELQLQRLQPSNSRLPTRYWSMKFGVSAHYGLVGHSLYENQPPLFQISVD</sequence>
<dbReference type="SUPFAM" id="SSF63825">
    <property type="entry name" value="YWTD domain"/>
    <property type="match status" value="1"/>
</dbReference>
<keyword evidence="2" id="KW-1185">Reference proteome</keyword>
<evidence type="ECO:0000313" key="2">
    <source>
        <dbReference type="Proteomes" id="UP001500840"/>
    </source>
</evidence>
<organism evidence="1 2">
    <name type="scientific">Novipirellula rosea</name>
    <dbReference type="NCBI Taxonomy" id="1031540"/>
    <lineage>
        <taxon>Bacteria</taxon>
        <taxon>Pseudomonadati</taxon>
        <taxon>Planctomycetota</taxon>
        <taxon>Planctomycetia</taxon>
        <taxon>Pirellulales</taxon>
        <taxon>Pirellulaceae</taxon>
        <taxon>Novipirellula</taxon>
    </lineage>
</organism>
<proteinExistence type="predicted"/>